<keyword evidence="9 17" id="KW-0378">Hydrolase</keyword>
<evidence type="ECO:0000256" key="1">
    <source>
        <dbReference type="ARBA" id="ARBA00000098"/>
    </source>
</evidence>
<feature type="domain" description="ERAP1-like C-terminal" evidence="15">
    <location>
        <begin position="548"/>
        <end position="866"/>
    </location>
</feature>
<keyword evidence="8" id="KW-0479">Metal-binding</keyword>
<dbReference type="NCBIfam" id="TIGR02412">
    <property type="entry name" value="pepN_strep_liv"/>
    <property type="match status" value="1"/>
</dbReference>
<name>A0ABS6AXH5_9NOCA</name>
<keyword evidence="6 17" id="KW-0031">Aminopeptidase</keyword>
<dbReference type="InterPro" id="IPR024571">
    <property type="entry name" value="ERAP1-like_C_dom"/>
</dbReference>
<keyword evidence="18" id="KW-1185">Reference proteome</keyword>
<keyword evidence="7" id="KW-0645">Protease</keyword>
<dbReference type="SUPFAM" id="SSF55486">
    <property type="entry name" value="Metalloproteases ('zincins'), catalytic domain"/>
    <property type="match status" value="1"/>
</dbReference>
<dbReference type="InterPro" id="IPR050344">
    <property type="entry name" value="Peptidase_M1_aminopeptidases"/>
</dbReference>
<organism evidence="17 18">
    <name type="scientific">Nocardia albiluteola</name>
    <dbReference type="NCBI Taxonomy" id="2842303"/>
    <lineage>
        <taxon>Bacteria</taxon>
        <taxon>Bacillati</taxon>
        <taxon>Actinomycetota</taxon>
        <taxon>Actinomycetes</taxon>
        <taxon>Mycobacteriales</taxon>
        <taxon>Nocardiaceae</taxon>
        <taxon>Nocardia</taxon>
    </lineage>
</organism>
<evidence type="ECO:0000256" key="9">
    <source>
        <dbReference type="ARBA" id="ARBA00022801"/>
    </source>
</evidence>
<protein>
    <recommendedName>
        <fullName evidence="5">Aminopeptidase N</fullName>
        <ecNumber evidence="4">3.4.11.2</ecNumber>
    </recommendedName>
    <alternativeName>
        <fullName evidence="12">Alanine aminopeptidase</fullName>
    </alternativeName>
    <alternativeName>
        <fullName evidence="13">Lysyl aminopeptidase</fullName>
    </alternativeName>
</protein>
<evidence type="ECO:0000256" key="7">
    <source>
        <dbReference type="ARBA" id="ARBA00022670"/>
    </source>
</evidence>
<dbReference type="EC" id="3.4.11.2" evidence="4"/>
<dbReference type="CDD" id="cd09602">
    <property type="entry name" value="M1_APN"/>
    <property type="match status" value="1"/>
</dbReference>
<dbReference type="Pfam" id="PF11838">
    <property type="entry name" value="ERAP1_C"/>
    <property type="match status" value="1"/>
</dbReference>
<evidence type="ECO:0000256" key="3">
    <source>
        <dbReference type="ARBA" id="ARBA00010136"/>
    </source>
</evidence>
<keyword evidence="10" id="KW-0862">Zinc</keyword>
<dbReference type="InterPro" id="IPR014782">
    <property type="entry name" value="Peptidase_M1_dom"/>
</dbReference>
<reference evidence="17 18" key="1">
    <citation type="submission" date="2021-06" db="EMBL/GenBank/DDBJ databases">
        <title>Actinomycetes sequencing.</title>
        <authorList>
            <person name="Shan Q."/>
        </authorList>
    </citation>
    <scope>NUCLEOTIDE SEQUENCE [LARGE SCALE GENOMIC DNA]</scope>
    <source>
        <strain evidence="17 18">NEAU-G5</strain>
    </source>
</reference>
<evidence type="ECO:0000256" key="5">
    <source>
        <dbReference type="ARBA" id="ARBA00015611"/>
    </source>
</evidence>
<dbReference type="Gene3D" id="1.10.390.10">
    <property type="entry name" value="Neutral Protease Domain 2"/>
    <property type="match status" value="1"/>
</dbReference>
<comment type="catalytic activity">
    <reaction evidence="1">
        <text>Release of an N-terminal amino acid, Xaa-|-Yaa- from a peptide, amide or arylamide. Xaa is preferably Ala, but may be most amino acids including Pro (slow action). When a terminal hydrophobic residue is followed by a prolyl residue, the two may be released as an intact Xaa-Pro dipeptide.</text>
        <dbReference type="EC" id="3.4.11.2"/>
    </reaction>
</comment>
<dbReference type="InterPro" id="IPR045357">
    <property type="entry name" value="Aminopeptidase_N-like_N"/>
</dbReference>
<evidence type="ECO:0000256" key="6">
    <source>
        <dbReference type="ARBA" id="ARBA00022438"/>
    </source>
</evidence>
<dbReference type="GO" id="GO:0016285">
    <property type="term" value="F:alanyl aminopeptidase activity"/>
    <property type="evidence" value="ECO:0007669"/>
    <property type="project" value="UniProtKB-EC"/>
</dbReference>
<evidence type="ECO:0000259" key="16">
    <source>
        <dbReference type="Pfam" id="PF17900"/>
    </source>
</evidence>
<evidence type="ECO:0000256" key="12">
    <source>
        <dbReference type="ARBA" id="ARBA00029811"/>
    </source>
</evidence>
<dbReference type="PANTHER" id="PTHR11533:SF174">
    <property type="entry name" value="PUROMYCIN-SENSITIVE AMINOPEPTIDASE-RELATED"/>
    <property type="match status" value="1"/>
</dbReference>
<evidence type="ECO:0000259" key="15">
    <source>
        <dbReference type="Pfam" id="PF11838"/>
    </source>
</evidence>
<dbReference type="Gene3D" id="2.60.40.1730">
    <property type="entry name" value="tricorn interacting facor f3 domain"/>
    <property type="match status" value="1"/>
</dbReference>
<dbReference type="PANTHER" id="PTHR11533">
    <property type="entry name" value="PROTEASE M1 ZINC METALLOPROTEASE"/>
    <property type="match status" value="1"/>
</dbReference>
<dbReference type="Pfam" id="PF17900">
    <property type="entry name" value="Peptidase_M1_N"/>
    <property type="match status" value="1"/>
</dbReference>
<keyword evidence="11" id="KW-0482">Metalloprotease</keyword>
<accession>A0ABS6AXH5</accession>
<evidence type="ECO:0000256" key="11">
    <source>
        <dbReference type="ARBA" id="ARBA00023049"/>
    </source>
</evidence>
<dbReference type="Pfam" id="PF01433">
    <property type="entry name" value="Peptidase_M1"/>
    <property type="match status" value="1"/>
</dbReference>
<evidence type="ECO:0000256" key="2">
    <source>
        <dbReference type="ARBA" id="ARBA00001947"/>
    </source>
</evidence>
<feature type="domain" description="Aminopeptidase N-like N-terminal" evidence="16">
    <location>
        <begin position="98"/>
        <end position="210"/>
    </location>
</feature>
<comment type="cofactor">
    <cofactor evidence="2">
        <name>Zn(2+)</name>
        <dbReference type="ChEBI" id="CHEBI:29105"/>
    </cofactor>
</comment>
<evidence type="ECO:0000256" key="4">
    <source>
        <dbReference type="ARBA" id="ARBA00012564"/>
    </source>
</evidence>
<dbReference type="InterPro" id="IPR027268">
    <property type="entry name" value="Peptidase_M4/M1_CTD_sf"/>
</dbReference>
<sequence length="876" mass="95307">MSAPNLTREQAITRAATISVENYRIELDLTGQPTNPEAGSGETFVSRSTVTFTAEPGAETFVDIVAAGVRSVALNGTPVKIGEYDESKGIALTGLAERNELVVEADCEYSHTGEGLHRFVDPTDDKVYLYSQFETADAKRMFACFDQPDLKATYDITVTAPQDWEVISNGAAVEAAVLTHPAGSASSPSPETGTVVRHTFATTPRMSTYLVALIAGPYAKWTDAYTDSHGSIPLGIYCRASLAEHMDSERLFTETKQGFGFYHENFGVPYAFGKYDQLFVPEFNAGAMENAGAVTFLEDYVFRSKVTRASYERRCETVLHEMAHMWFGDLVTMKWWDDLWLNESFATFASVLCQTSATEYTSAWTTFANVEKSWAYRQDQLPSTHPIAADIPDLDAVEVNFDGITYAKGASVLKQLVAYVGREPFLAGLRDYFTEHAYANATFDDLVGALEKSSGRDLSGWGAQWLKTTGLNILRPEFEVSDGKFTSFSVVQSGAQPGAGEYRVHRLAIGVYDEQDGKLVRTKRVEIDLAAAERTEVPELVGVERGKLVLVNDDDLTYCSVRLDPESLTTVTTRIADIAESLPRTLCWSAAWEMTRQAELRARDFVALVQHGVGAESEIGVVQRLLMQAQTALGSYADPGWAQSQGWAEFADRLIELARAAEPGSDHQLAFVNSLTGARLSPAHTEVLGALLEGDPAQVGLAGLVVDTDLRWRVVQALAAAGVIDADGIATPVIDAELDRDPTAAGRRQAAAAATSRPQAAVKENAWNSVINDDTLPNITTRAIVAGFAPVGQADLLAPYVDRYFADIPAVWERRSSEVAQTVVVGLYPHWAITDESVAVADKFLAGDHPPALHRLVSEGKAGVERSLRARAFDAS</sequence>
<dbReference type="PRINTS" id="PR00756">
    <property type="entry name" value="ALADIPTASE"/>
</dbReference>
<dbReference type="InterPro" id="IPR001930">
    <property type="entry name" value="Peptidase_M1"/>
</dbReference>
<dbReference type="Proteomes" id="UP000733379">
    <property type="component" value="Unassembled WGS sequence"/>
</dbReference>
<gene>
    <name evidence="17" type="primary">pepN</name>
    <name evidence="17" type="ORF">KO481_14650</name>
</gene>
<comment type="caution">
    <text evidence="17">The sequence shown here is derived from an EMBL/GenBank/DDBJ whole genome shotgun (WGS) entry which is preliminary data.</text>
</comment>
<evidence type="ECO:0000256" key="10">
    <source>
        <dbReference type="ARBA" id="ARBA00022833"/>
    </source>
</evidence>
<dbReference type="RefSeq" id="WP_215917646.1">
    <property type="nucleotide sequence ID" value="NZ_JAHKNI010000004.1"/>
</dbReference>
<evidence type="ECO:0000256" key="13">
    <source>
        <dbReference type="ARBA" id="ARBA00031533"/>
    </source>
</evidence>
<feature type="domain" description="Peptidase M1 membrane alanine aminopeptidase" evidence="14">
    <location>
        <begin position="254"/>
        <end position="461"/>
    </location>
</feature>
<evidence type="ECO:0000256" key="8">
    <source>
        <dbReference type="ARBA" id="ARBA00022723"/>
    </source>
</evidence>
<comment type="similarity">
    <text evidence="3">Belongs to the peptidase M1 family.</text>
</comment>
<dbReference type="InterPro" id="IPR042097">
    <property type="entry name" value="Aminopeptidase_N-like_N_sf"/>
</dbReference>
<dbReference type="InterPro" id="IPR012778">
    <property type="entry name" value="Pept_M1_aminopeptidase"/>
</dbReference>
<dbReference type="EMBL" id="JAHKNI010000004">
    <property type="protein sequence ID" value="MBU3062757.1"/>
    <property type="molecule type" value="Genomic_DNA"/>
</dbReference>
<evidence type="ECO:0000313" key="18">
    <source>
        <dbReference type="Proteomes" id="UP000733379"/>
    </source>
</evidence>
<dbReference type="SUPFAM" id="SSF63737">
    <property type="entry name" value="Leukotriene A4 hydrolase N-terminal domain"/>
    <property type="match status" value="1"/>
</dbReference>
<evidence type="ECO:0000259" key="14">
    <source>
        <dbReference type="Pfam" id="PF01433"/>
    </source>
</evidence>
<evidence type="ECO:0000313" key="17">
    <source>
        <dbReference type="EMBL" id="MBU3062757.1"/>
    </source>
</evidence>
<proteinExistence type="inferred from homology"/>